<dbReference type="Pfam" id="PF00501">
    <property type="entry name" value="AMP-binding"/>
    <property type="match status" value="1"/>
</dbReference>
<evidence type="ECO:0000256" key="6">
    <source>
        <dbReference type="ARBA" id="ARBA00026121"/>
    </source>
</evidence>
<dbReference type="GO" id="GO:0090433">
    <property type="term" value="F:palmitoyl-CoA ligase activity"/>
    <property type="evidence" value="ECO:0007669"/>
    <property type="project" value="TreeGrafter"/>
</dbReference>
<dbReference type="GO" id="GO:0005524">
    <property type="term" value="F:ATP binding"/>
    <property type="evidence" value="ECO:0007669"/>
    <property type="project" value="UniProtKB-KW"/>
</dbReference>
<dbReference type="GO" id="GO:0035336">
    <property type="term" value="P:long-chain fatty-acyl-CoA metabolic process"/>
    <property type="evidence" value="ECO:0007669"/>
    <property type="project" value="TreeGrafter"/>
</dbReference>
<keyword evidence="8" id="KW-0472">Membrane</keyword>
<accession>A0A7R9QQI0</accession>
<dbReference type="EMBL" id="CAJPVJ010006624">
    <property type="protein sequence ID" value="CAG2170598.1"/>
    <property type="molecule type" value="Genomic_DNA"/>
</dbReference>
<organism evidence="10">
    <name type="scientific">Oppiella nova</name>
    <dbReference type="NCBI Taxonomy" id="334625"/>
    <lineage>
        <taxon>Eukaryota</taxon>
        <taxon>Metazoa</taxon>
        <taxon>Ecdysozoa</taxon>
        <taxon>Arthropoda</taxon>
        <taxon>Chelicerata</taxon>
        <taxon>Arachnida</taxon>
        <taxon>Acari</taxon>
        <taxon>Acariformes</taxon>
        <taxon>Sarcoptiformes</taxon>
        <taxon>Oribatida</taxon>
        <taxon>Brachypylina</taxon>
        <taxon>Oppioidea</taxon>
        <taxon>Oppiidae</taxon>
        <taxon>Oppiella</taxon>
    </lineage>
</organism>
<dbReference type="EMBL" id="OC921449">
    <property type="protein sequence ID" value="CAD7653411.1"/>
    <property type="molecule type" value="Genomic_DNA"/>
</dbReference>
<keyword evidence="4" id="KW-0276">Fatty acid metabolism</keyword>
<dbReference type="InterPro" id="IPR020845">
    <property type="entry name" value="AMP-binding_CS"/>
</dbReference>
<evidence type="ECO:0000256" key="3">
    <source>
        <dbReference type="ARBA" id="ARBA00022741"/>
    </source>
</evidence>
<keyword evidence="8" id="KW-1133">Transmembrane helix</keyword>
<feature type="domain" description="AMP-dependent synthetase/ligase" evidence="9">
    <location>
        <begin position="118"/>
        <end position="312"/>
    </location>
</feature>
<dbReference type="InterPro" id="IPR000873">
    <property type="entry name" value="AMP-dep_synth/lig_dom"/>
</dbReference>
<dbReference type="OrthoDB" id="6537784at2759"/>
<name>A0A7R9QQI0_9ACAR</name>
<keyword evidence="3" id="KW-0547">Nucleotide-binding</keyword>
<evidence type="ECO:0000256" key="1">
    <source>
        <dbReference type="ARBA" id="ARBA00006432"/>
    </source>
</evidence>
<keyword evidence="4" id="KW-0443">Lipid metabolism</keyword>
<evidence type="ECO:0000256" key="2">
    <source>
        <dbReference type="ARBA" id="ARBA00022598"/>
    </source>
</evidence>
<evidence type="ECO:0000259" key="9">
    <source>
        <dbReference type="Pfam" id="PF00501"/>
    </source>
</evidence>
<dbReference type="InterPro" id="IPR042099">
    <property type="entry name" value="ANL_N_sf"/>
</dbReference>
<keyword evidence="2" id="KW-0436">Ligase</keyword>
<dbReference type="Proteomes" id="UP000728032">
    <property type="component" value="Unassembled WGS sequence"/>
</dbReference>
<keyword evidence="5" id="KW-0067">ATP-binding</keyword>
<keyword evidence="11" id="KW-1185">Reference proteome</keyword>
<dbReference type="GO" id="GO:0005886">
    <property type="term" value="C:plasma membrane"/>
    <property type="evidence" value="ECO:0007669"/>
    <property type="project" value="TreeGrafter"/>
</dbReference>
<dbReference type="GO" id="GO:0005811">
    <property type="term" value="C:lipid droplet"/>
    <property type="evidence" value="ECO:0007669"/>
    <property type="project" value="TreeGrafter"/>
</dbReference>
<dbReference type="PANTHER" id="PTHR43272">
    <property type="entry name" value="LONG-CHAIN-FATTY-ACID--COA LIGASE"/>
    <property type="match status" value="1"/>
</dbReference>
<dbReference type="Gene3D" id="3.40.50.12780">
    <property type="entry name" value="N-terminal domain of ligase-like"/>
    <property type="match status" value="1"/>
</dbReference>
<evidence type="ECO:0000313" key="11">
    <source>
        <dbReference type="Proteomes" id="UP000728032"/>
    </source>
</evidence>
<dbReference type="SUPFAM" id="SSF56801">
    <property type="entry name" value="Acetyl-CoA synthetase-like"/>
    <property type="match status" value="1"/>
</dbReference>
<dbReference type="PANTHER" id="PTHR43272:SF83">
    <property type="entry name" value="ACYL-COA SYNTHETASE LONG-CHAIN, ISOFORM J"/>
    <property type="match status" value="1"/>
</dbReference>
<reference evidence="10" key="1">
    <citation type="submission" date="2020-11" db="EMBL/GenBank/DDBJ databases">
        <authorList>
            <person name="Tran Van P."/>
        </authorList>
    </citation>
    <scope>NUCLEOTIDE SEQUENCE</scope>
</reference>
<feature type="transmembrane region" description="Helical" evidence="8">
    <location>
        <begin position="6"/>
        <end position="31"/>
    </location>
</feature>
<feature type="non-terminal residue" evidence="10">
    <location>
        <position position="320"/>
    </location>
</feature>
<evidence type="ECO:0000256" key="7">
    <source>
        <dbReference type="ARBA" id="ARBA00036813"/>
    </source>
</evidence>
<protein>
    <recommendedName>
        <fullName evidence="6">long-chain-fatty-acid--CoA ligase</fullName>
        <ecNumber evidence="6">6.2.1.3</ecNumber>
    </recommendedName>
</protein>
<evidence type="ECO:0000256" key="8">
    <source>
        <dbReference type="SAM" id="Phobius"/>
    </source>
</evidence>
<proteinExistence type="inferred from homology"/>
<evidence type="ECO:0000256" key="4">
    <source>
        <dbReference type="ARBA" id="ARBA00022832"/>
    </source>
</evidence>
<sequence>MTSLLIDITIAIITAIVTCYDIITCPIYLLIQKPWQRLANSRRPKARPLDPRSPYSPWIRVPDPLSPARRHFMSECQTVADLFARVVQKYGPKRGFGSRRVLSADNERQSDGKVFRKLVLSDYEFHTYNEIGGRVERVARGLLALGVRANENVAVYAETRIEWMICIPYRPLRAQALFKINAPIVTLFSTLGNDGVVHGLNETEAEFLITTADLIPKLLPLLPRLPALRHVVYMEGPARPDLSTGAVADRVRFEAFSAVEALGADTEHHREDLEAGPRSDSTAILMYTSGSTGTPKAVQISHANIMSTVRGFCATLGSGL</sequence>
<evidence type="ECO:0000313" key="10">
    <source>
        <dbReference type="EMBL" id="CAD7653411.1"/>
    </source>
</evidence>
<dbReference type="EC" id="6.2.1.3" evidence="6"/>
<keyword evidence="8" id="KW-0812">Transmembrane</keyword>
<comment type="similarity">
    <text evidence="1">Belongs to the ATP-dependent AMP-binding enzyme family.</text>
</comment>
<dbReference type="PROSITE" id="PS00455">
    <property type="entry name" value="AMP_BINDING"/>
    <property type="match status" value="1"/>
</dbReference>
<dbReference type="AlphaFoldDB" id="A0A7R9QQI0"/>
<comment type="catalytic activity">
    <reaction evidence="7">
        <text>a long-chain fatty acid + ATP + CoA = a long-chain fatty acyl-CoA + AMP + diphosphate</text>
        <dbReference type="Rhea" id="RHEA:15421"/>
        <dbReference type="ChEBI" id="CHEBI:30616"/>
        <dbReference type="ChEBI" id="CHEBI:33019"/>
        <dbReference type="ChEBI" id="CHEBI:57287"/>
        <dbReference type="ChEBI" id="CHEBI:57560"/>
        <dbReference type="ChEBI" id="CHEBI:83139"/>
        <dbReference type="ChEBI" id="CHEBI:456215"/>
        <dbReference type="EC" id="6.2.1.3"/>
    </reaction>
</comment>
<dbReference type="GO" id="GO:0005783">
    <property type="term" value="C:endoplasmic reticulum"/>
    <property type="evidence" value="ECO:0007669"/>
    <property type="project" value="TreeGrafter"/>
</dbReference>
<gene>
    <name evidence="10" type="ORF">ONB1V03_LOCUS10065</name>
</gene>
<evidence type="ECO:0000256" key="5">
    <source>
        <dbReference type="ARBA" id="ARBA00022840"/>
    </source>
</evidence>
<dbReference type="GO" id="GO:0030182">
    <property type="term" value="P:neuron differentiation"/>
    <property type="evidence" value="ECO:0007669"/>
    <property type="project" value="TreeGrafter"/>
</dbReference>